<feature type="domain" description="Putative Flp pilus-assembly TadG-like N-terminal" evidence="2">
    <location>
        <begin position="17"/>
        <end position="62"/>
    </location>
</feature>
<keyword evidence="1" id="KW-0812">Transmembrane</keyword>
<dbReference type="RefSeq" id="WP_094782090.1">
    <property type="nucleotide sequence ID" value="NZ_CYGX02000059.1"/>
</dbReference>
<dbReference type="InterPro" id="IPR028087">
    <property type="entry name" value="Tad_N"/>
</dbReference>
<keyword evidence="1" id="KW-1133">Transmembrane helix</keyword>
<evidence type="ECO:0000313" key="3">
    <source>
        <dbReference type="EMBL" id="SIT45759.1"/>
    </source>
</evidence>
<keyword evidence="1" id="KW-0472">Membrane</keyword>
<accession>A0A1N7SFM4</accession>
<evidence type="ECO:0000259" key="2">
    <source>
        <dbReference type="Pfam" id="PF13400"/>
    </source>
</evidence>
<dbReference type="Proteomes" id="UP000187012">
    <property type="component" value="Unassembled WGS sequence"/>
</dbReference>
<feature type="transmembrane region" description="Helical" evidence="1">
    <location>
        <begin position="20"/>
        <end position="38"/>
    </location>
</feature>
<dbReference type="PROSITE" id="PS51257">
    <property type="entry name" value="PROKAR_LIPOPROTEIN"/>
    <property type="match status" value="1"/>
</dbReference>
<dbReference type="OrthoDB" id="5493674at2"/>
<gene>
    <name evidence="3" type="ORF">BN2475_590020</name>
</gene>
<evidence type="ECO:0000256" key="1">
    <source>
        <dbReference type="SAM" id="Phobius"/>
    </source>
</evidence>
<dbReference type="EMBL" id="CYGX02000059">
    <property type="protein sequence ID" value="SIT45759.1"/>
    <property type="molecule type" value="Genomic_DNA"/>
</dbReference>
<dbReference type="STRING" id="1247936.BN2475_590020"/>
<sequence length="509" mass="53747">MKRSAREGRARLASASGQALVPALLFLLVGCIGLYVAFNSFQMTSARIKLQNTADAAAYSAAVLQARDYNFSAYTNRAMIANQVTAAQVVALKSWIDELDATYSLSDLDKTINAVADHPALWSTPKQIGKADIAPVRAALDALLPTVAANIGVLNRALSVAQANYHAAVFTAVPDTANAIAQLNQPDTRVTSGYFTSARNAAQLAAWTSYTATVTPAGTAGQDDFADVVTDADTLDGLVKNRDSVRSVAPNFQQLNDSANKICGANSSFTVNVTHDGGTQLRSDKAGWQSIDASTAHLWISCIGPIESEAGYGGSANGNITSFMAHPPFAAWQDWQGYGGYFNFGYTGSARPGWQVPDAMAEQFRLGPGPSLDPANGGLLPYQEVNGTPLAAQAPRITIEVTRNTDTLMKTVGLRGSGHMNVDPNAAGGAMRALSSAHAYFVRPDETSPGNSIMGGLLNGDQWARPDHKTEYPSLFSPYWQAALAPVSASERAAAQADQIPQASQVQAQ</sequence>
<keyword evidence="4" id="KW-1185">Reference proteome</keyword>
<dbReference type="Pfam" id="PF13400">
    <property type="entry name" value="Tad"/>
    <property type="match status" value="1"/>
</dbReference>
<dbReference type="AlphaFoldDB" id="A0A1N7SFM4"/>
<protein>
    <recommendedName>
        <fullName evidence="2">Putative Flp pilus-assembly TadG-like N-terminal domain-containing protein</fullName>
    </recommendedName>
</protein>
<reference evidence="3 4" key="1">
    <citation type="submission" date="2016-12" db="EMBL/GenBank/DDBJ databases">
        <authorList>
            <person name="Song W.-J."/>
            <person name="Kurnit D.M."/>
        </authorList>
    </citation>
    <scope>NUCLEOTIDE SEQUENCE [LARGE SCALE GENOMIC DNA]</scope>
    <source>
        <strain evidence="3 4">STM7296</strain>
    </source>
</reference>
<organism evidence="3 4">
    <name type="scientific">Paraburkholderia ribeironis</name>
    <dbReference type="NCBI Taxonomy" id="1247936"/>
    <lineage>
        <taxon>Bacteria</taxon>
        <taxon>Pseudomonadati</taxon>
        <taxon>Pseudomonadota</taxon>
        <taxon>Betaproteobacteria</taxon>
        <taxon>Burkholderiales</taxon>
        <taxon>Burkholderiaceae</taxon>
        <taxon>Paraburkholderia</taxon>
    </lineage>
</organism>
<evidence type="ECO:0000313" key="4">
    <source>
        <dbReference type="Proteomes" id="UP000187012"/>
    </source>
</evidence>
<name>A0A1N7SFM4_9BURK</name>
<proteinExistence type="predicted"/>